<dbReference type="RefSeq" id="WP_382371554.1">
    <property type="nucleotide sequence ID" value="NZ_JBHRZI010000011.1"/>
</dbReference>
<accession>A0ABV8BS56</accession>
<proteinExistence type="predicted"/>
<evidence type="ECO:0000313" key="2">
    <source>
        <dbReference type="Proteomes" id="UP001595690"/>
    </source>
</evidence>
<gene>
    <name evidence="1" type="ORF">ACFOWZ_10545</name>
</gene>
<keyword evidence="2" id="KW-1185">Reference proteome</keyword>
<organism evidence="1 2">
    <name type="scientific">Lentzea rhizosphaerae</name>
    <dbReference type="NCBI Taxonomy" id="2041025"/>
    <lineage>
        <taxon>Bacteria</taxon>
        <taxon>Bacillati</taxon>
        <taxon>Actinomycetota</taxon>
        <taxon>Actinomycetes</taxon>
        <taxon>Pseudonocardiales</taxon>
        <taxon>Pseudonocardiaceae</taxon>
        <taxon>Lentzea</taxon>
    </lineage>
</organism>
<protein>
    <recommendedName>
        <fullName evidence="3">FXSXX-COOH protein</fullName>
    </recommendedName>
</protein>
<dbReference type="EMBL" id="JBHRZI010000011">
    <property type="protein sequence ID" value="MFC3891914.1"/>
    <property type="molecule type" value="Genomic_DNA"/>
</dbReference>
<dbReference type="Proteomes" id="UP001595690">
    <property type="component" value="Unassembled WGS sequence"/>
</dbReference>
<sequence length="63" mass="6968">MSSYGSQPGIESKLIDVDTVPFTKLHELDGETLRDSVRHVVERASLVRVIRRSTNSGGGERID</sequence>
<evidence type="ECO:0000313" key="1">
    <source>
        <dbReference type="EMBL" id="MFC3891914.1"/>
    </source>
</evidence>
<name>A0ABV8BS56_9PSEU</name>
<evidence type="ECO:0008006" key="3">
    <source>
        <dbReference type="Google" id="ProtNLM"/>
    </source>
</evidence>
<comment type="caution">
    <text evidence="1">The sequence shown here is derived from an EMBL/GenBank/DDBJ whole genome shotgun (WGS) entry which is preliminary data.</text>
</comment>
<reference evidence="2" key="1">
    <citation type="journal article" date="2019" name="Int. J. Syst. Evol. Microbiol.">
        <title>The Global Catalogue of Microorganisms (GCM) 10K type strain sequencing project: providing services to taxonomists for standard genome sequencing and annotation.</title>
        <authorList>
            <consortium name="The Broad Institute Genomics Platform"/>
            <consortium name="The Broad Institute Genome Sequencing Center for Infectious Disease"/>
            <person name="Wu L."/>
            <person name="Ma J."/>
        </authorList>
    </citation>
    <scope>NUCLEOTIDE SEQUENCE [LARGE SCALE GENOMIC DNA]</scope>
    <source>
        <strain evidence="2">CGMCC 4.7405</strain>
    </source>
</reference>